<name>A0A9P7J7B1_9AGAM</name>
<proteinExistence type="predicted"/>
<evidence type="ECO:0000313" key="3">
    <source>
        <dbReference type="Proteomes" id="UP000719766"/>
    </source>
</evidence>
<protein>
    <submittedName>
        <fullName evidence="2">Uncharacterized protein</fullName>
    </submittedName>
</protein>
<dbReference type="EMBL" id="JABBWE010000002">
    <property type="protein sequence ID" value="KAG1806376.1"/>
    <property type="molecule type" value="Genomic_DNA"/>
</dbReference>
<keyword evidence="3" id="KW-1185">Reference proteome</keyword>
<dbReference type="AlphaFoldDB" id="A0A9P7J7B1"/>
<dbReference type="RefSeq" id="XP_041166847.1">
    <property type="nucleotide sequence ID" value="XM_041299556.1"/>
</dbReference>
<reference evidence="2" key="1">
    <citation type="journal article" date="2020" name="New Phytol.">
        <title>Comparative genomics reveals dynamic genome evolution in host specialist ectomycorrhizal fungi.</title>
        <authorList>
            <person name="Lofgren L.A."/>
            <person name="Nguyen N.H."/>
            <person name="Vilgalys R."/>
            <person name="Ruytinx J."/>
            <person name="Liao H.L."/>
            <person name="Branco S."/>
            <person name="Kuo A."/>
            <person name="LaButti K."/>
            <person name="Lipzen A."/>
            <person name="Andreopoulos W."/>
            <person name="Pangilinan J."/>
            <person name="Riley R."/>
            <person name="Hundley H."/>
            <person name="Na H."/>
            <person name="Barry K."/>
            <person name="Grigoriev I.V."/>
            <person name="Stajich J.E."/>
            <person name="Kennedy P.G."/>
        </authorList>
    </citation>
    <scope>NUCLEOTIDE SEQUENCE</scope>
    <source>
        <strain evidence="2">S12</strain>
    </source>
</reference>
<accession>A0A9P7J7B1</accession>
<comment type="caution">
    <text evidence="2">The sequence shown here is derived from an EMBL/GenBank/DDBJ whole genome shotgun (WGS) entry which is preliminary data.</text>
</comment>
<keyword evidence="1" id="KW-0812">Transmembrane</keyword>
<keyword evidence="1" id="KW-0472">Membrane</keyword>
<dbReference type="Proteomes" id="UP000719766">
    <property type="component" value="Unassembled WGS sequence"/>
</dbReference>
<evidence type="ECO:0000256" key="1">
    <source>
        <dbReference type="SAM" id="Phobius"/>
    </source>
</evidence>
<feature type="transmembrane region" description="Helical" evidence="1">
    <location>
        <begin position="28"/>
        <end position="48"/>
    </location>
</feature>
<keyword evidence="1" id="KW-1133">Transmembrane helix</keyword>
<evidence type="ECO:0000313" key="2">
    <source>
        <dbReference type="EMBL" id="KAG1806376.1"/>
    </source>
</evidence>
<sequence length="198" mass="22440">MSPTQVTGEYNNTLILTYIEYKYLCKDIVSFLFLRFFVSHILIMALTLEDIARLRRLLPDTPNILFSPRRRVSDSSLIVHIASPPEELGPAIRPSIRHIHSKYIARKLPASSQPQVQVTTTFPQNTYQPPMATVPVLPLLRGDYVGGEEPNEWMCQLDLSLPAAWNDVQKVEQFRRKCAPGSLAEAWYTTLTPAQTAT</sequence>
<gene>
    <name evidence="2" type="ORF">HD556DRAFT_1302866</name>
</gene>
<dbReference type="GeneID" id="64593320"/>
<organism evidence="2 3">
    <name type="scientific">Suillus plorans</name>
    <dbReference type="NCBI Taxonomy" id="116603"/>
    <lineage>
        <taxon>Eukaryota</taxon>
        <taxon>Fungi</taxon>
        <taxon>Dikarya</taxon>
        <taxon>Basidiomycota</taxon>
        <taxon>Agaricomycotina</taxon>
        <taxon>Agaricomycetes</taxon>
        <taxon>Agaricomycetidae</taxon>
        <taxon>Boletales</taxon>
        <taxon>Suillineae</taxon>
        <taxon>Suillaceae</taxon>
        <taxon>Suillus</taxon>
    </lineage>
</organism>